<dbReference type="Pfam" id="PF08808">
    <property type="entry name" value="RES"/>
    <property type="match status" value="1"/>
</dbReference>
<protein>
    <submittedName>
        <fullName evidence="2">RES domain-containing protein</fullName>
    </submittedName>
</protein>
<dbReference type="SMART" id="SM00953">
    <property type="entry name" value="RES"/>
    <property type="match status" value="1"/>
</dbReference>
<organism evidence="2 3">
    <name type="scientific">Paraburkholderia madseniana</name>
    <dbReference type="NCBI Taxonomy" id="2599607"/>
    <lineage>
        <taxon>Bacteria</taxon>
        <taxon>Pseudomonadati</taxon>
        <taxon>Pseudomonadota</taxon>
        <taxon>Betaproteobacteria</taxon>
        <taxon>Burkholderiales</taxon>
        <taxon>Burkholderiaceae</taxon>
        <taxon>Paraburkholderia</taxon>
    </lineage>
</organism>
<comment type="caution">
    <text evidence="2">The sequence shown here is derived from an EMBL/GenBank/DDBJ whole genome shotgun (WGS) entry which is preliminary data.</text>
</comment>
<dbReference type="Proteomes" id="UP000463700">
    <property type="component" value="Unassembled WGS sequence"/>
</dbReference>
<dbReference type="EMBL" id="VOSW01000151">
    <property type="protein sequence ID" value="KAE8754033.1"/>
    <property type="molecule type" value="Genomic_DNA"/>
</dbReference>
<evidence type="ECO:0000259" key="1">
    <source>
        <dbReference type="SMART" id="SM00953"/>
    </source>
</evidence>
<reference evidence="2 3" key="1">
    <citation type="journal article" date="2020" name="Int. J. Syst. Evol. Microbiol.">
        <title>Paraburkholderia madseniana sp. nov., a phenolic acid-degrading bacterium isolated from acidic forest soil.</title>
        <authorList>
            <person name="Wilhelm R.C."/>
            <person name="Murphy S.J.L."/>
            <person name="Feriancek N.M."/>
            <person name="Karasz D.C."/>
            <person name="DeRito C.M."/>
            <person name="Newman J.D."/>
            <person name="Buckley D.H."/>
        </authorList>
    </citation>
    <scope>NUCLEOTIDE SEQUENCE [LARGE SCALE GENOMIC DNA]</scope>
    <source>
        <strain evidence="2 3">RP11</strain>
    </source>
</reference>
<dbReference type="AlphaFoldDB" id="A0A6N6W0P8"/>
<proteinExistence type="predicted"/>
<sequence>MRHSSSVLPKISVFRTTPGDVFHVIHDTAYAPESFNPGVTDTGALRNLTRFAPVRDAAGKVVPYLYGGSSLDCAIFETIFHNVPVDAPDKFVDLDGCAQRGHGQVVPARDLKLADLTTDGLHRLKVSKAELIGSAPTDYLQTALCAQAIHHQYPDADGLLRVSRQPDRDRALMVFGDRVDESLSGRPVGGALKVNDALRQSILGIALRAGIEVS</sequence>
<evidence type="ECO:0000313" key="2">
    <source>
        <dbReference type="EMBL" id="KAE8754033.1"/>
    </source>
</evidence>
<feature type="domain" description="RES" evidence="1">
    <location>
        <begin position="44"/>
        <end position="186"/>
    </location>
</feature>
<dbReference type="InterPro" id="IPR014914">
    <property type="entry name" value="RES_dom"/>
</dbReference>
<name>A0A6N6W0P8_9BURK</name>
<gene>
    <name evidence="2" type="ORF">FSO04_41875</name>
</gene>
<accession>A0A6N6W0P8</accession>
<evidence type="ECO:0000313" key="3">
    <source>
        <dbReference type="Proteomes" id="UP000463700"/>
    </source>
</evidence>